<evidence type="ECO:0000313" key="2">
    <source>
        <dbReference type="Proteomes" id="UP001215280"/>
    </source>
</evidence>
<dbReference type="AlphaFoldDB" id="A0AAD7NRA0"/>
<accession>A0AAD7NRA0</accession>
<evidence type="ECO:0000313" key="1">
    <source>
        <dbReference type="EMBL" id="KAJ7771345.1"/>
    </source>
</evidence>
<sequence length="235" mass="26690">MRLYLALTYYIDEWVTIVFKDLTKKSILDITENDEQLLGRSTYCLLVRTHAEVDQHRTGLTFRTPLSWEEAWFGKAGTPGMVAALLDQCIQGVALYKVLHQYQVPGMCDDTAEKISSIKREDVIIDDAVKKLKKSMVHALPTYIRNTYLVWGPQAAAASVRTPTQSTALPGCGQAAAPRVSQGQWDTYLNGHLPRTPPQRASSSISIMMSLDSSEGQKWRRKCLYRHRKKSKHWY</sequence>
<reference evidence="1" key="1">
    <citation type="submission" date="2023-03" db="EMBL/GenBank/DDBJ databases">
        <title>Massive genome expansion in bonnet fungi (Mycena s.s.) driven by repeated elements and novel gene families across ecological guilds.</title>
        <authorList>
            <consortium name="Lawrence Berkeley National Laboratory"/>
            <person name="Harder C.B."/>
            <person name="Miyauchi S."/>
            <person name="Viragh M."/>
            <person name="Kuo A."/>
            <person name="Thoen E."/>
            <person name="Andreopoulos B."/>
            <person name="Lu D."/>
            <person name="Skrede I."/>
            <person name="Drula E."/>
            <person name="Henrissat B."/>
            <person name="Morin E."/>
            <person name="Kohler A."/>
            <person name="Barry K."/>
            <person name="LaButti K."/>
            <person name="Morin E."/>
            <person name="Salamov A."/>
            <person name="Lipzen A."/>
            <person name="Mereny Z."/>
            <person name="Hegedus B."/>
            <person name="Baldrian P."/>
            <person name="Stursova M."/>
            <person name="Weitz H."/>
            <person name="Taylor A."/>
            <person name="Grigoriev I.V."/>
            <person name="Nagy L.G."/>
            <person name="Martin F."/>
            <person name="Kauserud H."/>
        </authorList>
    </citation>
    <scope>NUCLEOTIDE SEQUENCE</scope>
    <source>
        <strain evidence="1">CBHHK188m</strain>
    </source>
</reference>
<proteinExistence type="predicted"/>
<organism evidence="1 2">
    <name type="scientific">Mycena maculata</name>
    <dbReference type="NCBI Taxonomy" id="230809"/>
    <lineage>
        <taxon>Eukaryota</taxon>
        <taxon>Fungi</taxon>
        <taxon>Dikarya</taxon>
        <taxon>Basidiomycota</taxon>
        <taxon>Agaricomycotina</taxon>
        <taxon>Agaricomycetes</taxon>
        <taxon>Agaricomycetidae</taxon>
        <taxon>Agaricales</taxon>
        <taxon>Marasmiineae</taxon>
        <taxon>Mycenaceae</taxon>
        <taxon>Mycena</taxon>
    </lineage>
</organism>
<gene>
    <name evidence="1" type="ORF">DFH07DRAFT_768317</name>
</gene>
<name>A0AAD7NRA0_9AGAR</name>
<protein>
    <submittedName>
        <fullName evidence="1">Uncharacterized protein</fullName>
    </submittedName>
</protein>
<comment type="caution">
    <text evidence="1">The sequence shown here is derived from an EMBL/GenBank/DDBJ whole genome shotgun (WGS) entry which is preliminary data.</text>
</comment>
<dbReference type="EMBL" id="JARJLG010000021">
    <property type="protein sequence ID" value="KAJ7771345.1"/>
    <property type="molecule type" value="Genomic_DNA"/>
</dbReference>
<keyword evidence="2" id="KW-1185">Reference proteome</keyword>
<dbReference type="Proteomes" id="UP001215280">
    <property type="component" value="Unassembled WGS sequence"/>
</dbReference>